<organism evidence="2 3">
    <name type="scientific">Gordonia araii NBRC 100433</name>
    <dbReference type="NCBI Taxonomy" id="1073574"/>
    <lineage>
        <taxon>Bacteria</taxon>
        <taxon>Bacillati</taxon>
        <taxon>Actinomycetota</taxon>
        <taxon>Actinomycetes</taxon>
        <taxon>Mycobacteriales</taxon>
        <taxon>Gordoniaceae</taxon>
        <taxon>Gordonia</taxon>
    </lineage>
</organism>
<evidence type="ECO:0000259" key="1">
    <source>
        <dbReference type="PROSITE" id="PS51782"/>
    </source>
</evidence>
<comment type="caution">
    <text evidence="2">The sequence shown here is derived from an EMBL/GenBank/DDBJ whole genome shotgun (WGS) entry which is preliminary data.</text>
</comment>
<dbReference type="EMBL" id="BAEE01000036">
    <property type="protein sequence ID" value="GAB09333.1"/>
    <property type="molecule type" value="Genomic_DNA"/>
</dbReference>
<accession>G7H0F8</accession>
<keyword evidence="3" id="KW-1185">Reference proteome</keyword>
<dbReference type="SMART" id="SM00257">
    <property type="entry name" value="LysM"/>
    <property type="match status" value="1"/>
</dbReference>
<feature type="domain" description="LysM" evidence="1">
    <location>
        <begin position="43"/>
        <end position="92"/>
    </location>
</feature>
<evidence type="ECO:0000313" key="2">
    <source>
        <dbReference type="EMBL" id="GAB09333.1"/>
    </source>
</evidence>
<dbReference type="Gene3D" id="3.10.350.10">
    <property type="entry name" value="LysM domain"/>
    <property type="match status" value="1"/>
</dbReference>
<dbReference type="InterPro" id="IPR036779">
    <property type="entry name" value="LysM_dom_sf"/>
</dbReference>
<dbReference type="InterPro" id="IPR018392">
    <property type="entry name" value="LysM"/>
</dbReference>
<dbReference type="Proteomes" id="UP000035088">
    <property type="component" value="Unassembled WGS sequence"/>
</dbReference>
<protein>
    <recommendedName>
        <fullName evidence="1">LysM domain-containing protein</fullName>
    </recommendedName>
</protein>
<dbReference type="AlphaFoldDB" id="G7H0F8"/>
<gene>
    <name evidence="2" type="ORF">GOARA_036_00650</name>
</gene>
<evidence type="ECO:0000313" key="3">
    <source>
        <dbReference type="Proteomes" id="UP000035088"/>
    </source>
</evidence>
<proteinExistence type="predicted"/>
<sequence length="96" mass="9956">MFARRRATAGILVGAALAGLVWFFAVIGGNYEAASAPDPVATSVVHVRGGESLNAIAARVAPEMPRQAVINQLRALNNLSSANLTVGQALVAPVYR</sequence>
<reference evidence="2 3" key="1">
    <citation type="submission" date="2011-11" db="EMBL/GenBank/DDBJ databases">
        <title>Whole genome shotgun sequence of Gordonia araii NBRC 100433.</title>
        <authorList>
            <person name="Yoshida Y."/>
            <person name="Hosoyama A."/>
            <person name="Tsuchikane K."/>
            <person name="Katsumata H."/>
            <person name="Yamazaki S."/>
            <person name="Fujita N."/>
        </authorList>
    </citation>
    <scope>NUCLEOTIDE SEQUENCE [LARGE SCALE GENOMIC DNA]</scope>
    <source>
        <strain evidence="2 3">NBRC 100433</strain>
    </source>
</reference>
<dbReference type="STRING" id="1073574.GOARA_036_00650"/>
<dbReference type="Pfam" id="PF01476">
    <property type="entry name" value="LysM"/>
    <property type="match status" value="1"/>
</dbReference>
<dbReference type="PROSITE" id="PS51782">
    <property type="entry name" value="LYSM"/>
    <property type="match status" value="1"/>
</dbReference>
<name>G7H0F8_9ACTN</name>